<dbReference type="GO" id="GO:0032543">
    <property type="term" value="P:mitochondrial translation"/>
    <property type="evidence" value="ECO:0007669"/>
    <property type="project" value="InterPro"/>
</dbReference>
<dbReference type="InterPro" id="IPR007741">
    <property type="entry name" value="Ribosomal_mL43/mS25/NADH_DH"/>
</dbReference>
<dbReference type="Pfam" id="PF05047">
    <property type="entry name" value="L51_S25_CI-B8"/>
    <property type="match status" value="1"/>
</dbReference>
<dbReference type="EMBL" id="CCKQ01005018">
    <property type="protein sequence ID" value="CDW76166.1"/>
    <property type="molecule type" value="Genomic_DNA"/>
</dbReference>
<accession>A0A078A1N1</accession>
<evidence type="ECO:0000256" key="1">
    <source>
        <dbReference type="ARBA" id="ARBA00004173"/>
    </source>
</evidence>
<dbReference type="InParanoid" id="A0A078A1N1"/>
<keyword evidence="9" id="KW-1185">Reference proteome</keyword>
<protein>
    <recommendedName>
        <fullName evidence="6">Large ribosomal subunit protein mL43</fullName>
    </recommendedName>
</protein>
<evidence type="ECO:0000259" key="7">
    <source>
        <dbReference type="SMART" id="SM00916"/>
    </source>
</evidence>
<evidence type="ECO:0000256" key="6">
    <source>
        <dbReference type="ARBA" id="ARBA00035188"/>
    </source>
</evidence>
<dbReference type="InterPro" id="IPR039927">
    <property type="entry name" value="Ribosomal_mL43"/>
</dbReference>
<dbReference type="SMART" id="SM00916">
    <property type="entry name" value="L51_S25_CI-B8"/>
    <property type="match status" value="1"/>
</dbReference>
<proteinExistence type="inferred from homology"/>
<dbReference type="PANTHER" id="PTHR21396:SF2">
    <property type="entry name" value="LARGE RIBOSOMAL SUBUNIT PROTEIN ML43"/>
    <property type="match status" value="1"/>
</dbReference>
<dbReference type="SUPFAM" id="SSF52833">
    <property type="entry name" value="Thioredoxin-like"/>
    <property type="match status" value="1"/>
</dbReference>
<dbReference type="OMA" id="WELEKIT"/>
<dbReference type="FunCoup" id="A0A078A1N1">
    <property type="interactions" value="18"/>
</dbReference>
<dbReference type="GO" id="GO:0003735">
    <property type="term" value="F:structural constituent of ribosome"/>
    <property type="evidence" value="ECO:0007669"/>
    <property type="project" value="InterPro"/>
</dbReference>
<keyword evidence="5" id="KW-0687">Ribonucleoprotein</keyword>
<dbReference type="Gene3D" id="3.40.30.10">
    <property type="entry name" value="Glutaredoxin"/>
    <property type="match status" value="1"/>
</dbReference>
<reference evidence="8 9" key="1">
    <citation type="submission" date="2014-06" db="EMBL/GenBank/DDBJ databases">
        <authorList>
            <person name="Swart Estienne"/>
        </authorList>
    </citation>
    <scope>NUCLEOTIDE SEQUENCE [LARGE SCALE GENOMIC DNA]</scope>
    <source>
        <strain evidence="8 9">130c</strain>
    </source>
</reference>
<dbReference type="GO" id="GO:0005762">
    <property type="term" value="C:mitochondrial large ribosomal subunit"/>
    <property type="evidence" value="ECO:0007669"/>
    <property type="project" value="TreeGrafter"/>
</dbReference>
<evidence type="ECO:0000256" key="2">
    <source>
        <dbReference type="ARBA" id="ARBA00006073"/>
    </source>
</evidence>
<dbReference type="PANTHER" id="PTHR21396">
    <property type="entry name" value="39S RIBOSOMAL PROTEIN L43"/>
    <property type="match status" value="1"/>
</dbReference>
<keyword evidence="3" id="KW-0689">Ribosomal protein</keyword>
<evidence type="ECO:0000256" key="5">
    <source>
        <dbReference type="ARBA" id="ARBA00023274"/>
    </source>
</evidence>
<evidence type="ECO:0000256" key="4">
    <source>
        <dbReference type="ARBA" id="ARBA00023128"/>
    </source>
</evidence>
<sequence length="175" mass="20436">MVSRGVHQLKNLRLYFCDFGGSSLGVRDFLKSQELADFVNQNEHLKVEVFMRRNHHPYISATYINGFVKDQPLRNLPPEEILDQLERQNNTFGRSSTLLKHNSIKVNGNTQSVQGKWNNNTWNRFPQHQMETFKLIPRGMIDPPQLIPVQPKKKPDYLTAFMRKKSVLPKYNINS</sequence>
<organism evidence="8 9">
    <name type="scientific">Stylonychia lemnae</name>
    <name type="common">Ciliate</name>
    <dbReference type="NCBI Taxonomy" id="5949"/>
    <lineage>
        <taxon>Eukaryota</taxon>
        <taxon>Sar</taxon>
        <taxon>Alveolata</taxon>
        <taxon>Ciliophora</taxon>
        <taxon>Intramacronucleata</taxon>
        <taxon>Spirotrichea</taxon>
        <taxon>Stichotrichia</taxon>
        <taxon>Sporadotrichida</taxon>
        <taxon>Oxytrichidae</taxon>
        <taxon>Stylonychinae</taxon>
        <taxon>Stylonychia</taxon>
    </lineage>
</organism>
<keyword evidence="4" id="KW-0496">Mitochondrion</keyword>
<comment type="subcellular location">
    <subcellularLocation>
        <location evidence="1">Mitochondrion</location>
    </subcellularLocation>
</comment>
<dbReference type="AlphaFoldDB" id="A0A078A1N1"/>
<dbReference type="OrthoDB" id="88at2759"/>
<evidence type="ECO:0000256" key="3">
    <source>
        <dbReference type="ARBA" id="ARBA00022980"/>
    </source>
</evidence>
<feature type="domain" description="Ribosomal protein/NADH dehydrogenase" evidence="7">
    <location>
        <begin position="18"/>
        <end position="91"/>
    </location>
</feature>
<evidence type="ECO:0000313" key="9">
    <source>
        <dbReference type="Proteomes" id="UP000039865"/>
    </source>
</evidence>
<comment type="similarity">
    <text evidence="2">Belongs to the mitochondrion-specific ribosomal protein mL43 family.</text>
</comment>
<evidence type="ECO:0000313" key="8">
    <source>
        <dbReference type="EMBL" id="CDW76166.1"/>
    </source>
</evidence>
<name>A0A078A1N1_STYLE</name>
<dbReference type="Proteomes" id="UP000039865">
    <property type="component" value="Unassembled WGS sequence"/>
</dbReference>
<gene>
    <name evidence="8" type="primary">Contig2703.g2907</name>
    <name evidence="8" type="ORF">STYLEM_5164</name>
</gene>
<dbReference type="InterPro" id="IPR036249">
    <property type="entry name" value="Thioredoxin-like_sf"/>
</dbReference>